<dbReference type="InterPro" id="IPR022646">
    <property type="entry name" value="SecD/SecF_CS"/>
</dbReference>
<dbReference type="InterPro" id="IPR022645">
    <property type="entry name" value="SecD/SecF_bac"/>
</dbReference>
<dbReference type="Gene3D" id="3.30.70.3220">
    <property type="match status" value="1"/>
</dbReference>
<keyword evidence="16" id="KW-1185">Reference proteome</keyword>
<dbReference type="NCBIfam" id="TIGR00966">
    <property type="entry name" value="transloc_SecF"/>
    <property type="match status" value="1"/>
</dbReference>
<evidence type="ECO:0000256" key="9">
    <source>
        <dbReference type="HAMAP-Rule" id="MF_01463"/>
    </source>
</evidence>
<comment type="similarity">
    <text evidence="10">Belongs to the SecD/SecF family. SecF subfamily.</text>
</comment>
<comment type="similarity">
    <text evidence="9">Belongs to the SecD/SecF family. SecD subfamily.</text>
</comment>
<feature type="transmembrane region" description="Helical" evidence="9">
    <location>
        <begin position="590"/>
        <end position="611"/>
    </location>
</feature>
<feature type="transmembrane region" description="Helical" evidence="9">
    <location>
        <begin position="667"/>
        <end position="686"/>
    </location>
</feature>
<feature type="transmembrane region" description="Helical" evidence="9">
    <location>
        <begin position="543"/>
        <end position="559"/>
    </location>
</feature>
<feature type="domain" description="SecDF P1 head subdomain" evidence="14">
    <location>
        <begin position="422"/>
        <end position="518"/>
    </location>
</feature>
<dbReference type="Pfam" id="PF07549">
    <property type="entry name" value="Sec_GG"/>
    <property type="match status" value="2"/>
</dbReference>
<sequence length="1038" mass="113333">MQLKGLVKFFTVALILISLYQLSFTFVVRNVENKARASARSYVLSRQPELANNAEELQKAVDNRFDQISDSLQGETVFNAIFKKYTFQEAKDQEINLGLDLQGGMNVTLEVGLDGLVRSMSNNPKDPALNKAIAEANALKANSDADFIKLFGDAYQKSNGGNLAALFTKPSEKDITLNSTPDQVLAKIRTEADEAIVRTYNVIQTRIDKFGVSNPNVSLDKRKGIISVELAGVRNPERVRNFLQSTARLQFWSVYVPDNTLGDALLKADEALSAYLNGNTAPAATDSAAVATLDSAGAPAADSAKTTAAADTKDTSSLSSLMSTSGTKDGTANKKDTAGLSAKNKNPLLSLLAGSQAGNPAFAFIEKKNAKKFMEYLELDVVKSKLPANVRILLEAENGRNKFNPNAPLGLYAIKLVPGKDGALLEGDQITEAGRDYDQLTGKPEVRMNFNNTGERLFKKLTGENVGGFIAIVLDDRVYSAPSVAQEIAGGSCSISGSFTLDEATDLANILKSGKLSAPAHIVQEQVVGPTLGAESIAAGKNSLILSFIVIFALMLLYYNTAGIVANIALILNLFFTIAILASAHATLTMASIAGLVLTIGMAVDTNVIVFERIKEELSAGKSYHQAVDDGYKRSYAPVLDGHISQFITAVILFVFGLGPVKGFAYTQMWGLFLSVFCGLMVSRLITDIWMKKERHFNYFTKLSSSIFRKAHFHFIEARKITYVISGIIFVLGIASVFHGFNYGVEFAGGRSYTVKFAEKHQVSEVKDKLKKHFDDEFPIVKTIGTKGSLNITTAYMIEKQGEEITTAVRKRLYDGLKTEQLIPASVSYETFADSYIEEEKTVLPTISDDLKRGAVYATLFAVAAIFLYILLRFRKWQYSLGTIISLLHDVCVTFAVFSFFKDITPFALEIDQHFIAAVLTVIGFSMNDTVIVFDRVREYFRKNPGEGKVSVINRAINDTLSRTVMTSLTVFLTILILFVFGGEATRGFAFAMLIGVITGTYSSIFVAAPVLVDLDKSDKLSEEVDREAYVSALKNEA</sequence>
<dbReference type="HAMAP" id="MF_01464_B">
    <property type="entry name" value="SecF_B"/>
    <property type="match status" value="1"/>
</dbReference>
<evidence type="ECO:0000256" key="2">
    <source>
        <dbReference type="ARBA" id="ARBA00022448"/>
    </source>
</evidence>
<evidence type="ECO:0000256" key="11">
    <source>
        <dbReference type="SAM" id="MobiDB-lite"/>
    </source>
</evidence>
<dbReference type="EMBL" id="BAABEZ010000022">
    <property type="protein sequence ID" value="GAA4457281.1"/>
    <property type="molecule type" value="Genomic_DNA"/>
</dbReference>
<keyword evidence="4 9" id="KW-0812">Transmembrane</keyword>
<dbReference type="InterPro" id="IPR048631">
    <property type="entry name" value="SecD_1st"/>
</dbReference>
<keyword evidence="3 9" id="KW-1003">Cell membrane</keyword>
<evidence type="ECO:0000256" key="5">
    <source>
        <dbReference type="ARBA" id="ARBA00022927"/>
    </source>
</evidence>
<comment type="subunit">
    <text evidence="10">Forms a complex with SecD. Part of the essential Sec protein translocation apparatus which comprises SecA, SecYEG and auxiliary proteins SecDF. Other proteins may also be involved.</text>
</comment>
<dbReference type="SUPFAM" id="SSF82866">
    <property type="entry name" value="Multidrug efflux transporter AcrB transmembrane domain"/>
    <property type="match status" value="2"/>
</dbReference>
<evidence type="ECO:0000256" key="6">
    <source>
        <dbReference type="ARBA" id="ARBA00022989"/>
    </source>
</evidence>
<feature type="transmembrane region" description="Helical" evidence="9">
    <location>
        <begin position="913"/>
        <end position="934"/>
    </location>
</feature>
<name>A0ABP8MYW9_9BACT</name>
<evidence type="ECO:0000313" key="15">
    <source>
        <dbReference type="EMBL" id="GAA4457281.1"/>
    </source>
</evidence>
<evidence type="ECO:0000256" key="8">
    <source>
        <dbReference type="ARBA" id="ARBA00023136"/>
    </source>
</evidence>
<dbReference type="NCBIfam" id="TIGR01129">
    <property type="entry name" value="secD"/>
    <property type="match status" value="1"/>
</dbReference>
<proteinExistence type="inferred from homology"/>
<comment type="subunit">
    <text evidence="9">Forms a complex with SecF. Part of the essential Sec protein translocation apparatus which comprises SecA, SecYEG and auxiliary proteins SecDF. Other proteins may also be involved.</text>
</comment>
<dbReference type="HAMAP" id="MF_01463_B">
    <property type="entry name" value="SecD_B"/>
    <property type="match status" value="1"/>
</dbReference>
<feature type="domain" description="Protein translocase subunit SecDF P1" evidence="13">
    <location>
        <begin position="198"/>
        <end position="254"/>
    </location>
</feature>
<dbReference type="Proteomes" id="UP001501410">
    <property type="component" value="Unassembled WGS sequence"/>
</dbReference>
<feature type="domain" description="Protein export membrane protein SecD/SecF C-terminal" evidence="12">
    <location>
        <begin position="831"/>
        <end position="1017"/>
    </location>
</feature>
<feature type="transmembrane region" description="Helical" evidence="9">
    <location>
        <begin position="564"/>
        <end position="584"/>
    </location>
</feature>
<dbReference type="NCBIfam" id="TIGR00916">
    <property type="entry name" value="2A0604s01"/>
    <property type="match status" value="2"/>
</dbReference>
<dbReference type="PRINTS" id="PR01755">
    <property type="entry name" value="SECFTRNLCASE"/>
</dbReference>
<evidence type="ECO:0000256" key="10">
    <source>
        <dbReference type="HAMAP-Rule" id="MF_01464"/>
    </source>
</evidence>
<evidence type="ECO:0000256" key="4">
    <source>
        <dbReference type="ARBA" id="ARBA00022692"/>
    </source>
</evidence>
<dbReference type="Pfam" id="PF21760">
    <property type="entry name" value="SecD_1st"/>
    <property type="match status" value="1"/>
</dbReference>
<evidence type="ECO:0000259" key="13">
    <source>
        <dbReference type="Pfam" id="PF21760"/>
    </source>
</evidence>
<comment type="subcellular location">
    <subcellularLocation>
        <location evidence="1 9">Cell membrane</location>
        <topology evidence="1 9">Multi-pass membrane protein</topology>
    </subcellularLocation>
</comment>
<dbReference type="Gene3D" id="1.20.1640.10">
    <property type="entry name" value="Multidrug efflux transporter AcrB transmembrane domain"/>
    <property type="match status" value="2"/>
</dbReference>
<dbReference type="RefSeq" id="WP_344827367.1">
    <property type="nucleotide sequence ID" value="NZ_BAABEZ010000022.1"/>
</dbReference>
<gene>
    <name evidence="15" type="primary">secDF</name>
    <name evidence="9" type="synonym">secD</name>
    <name evidence="10" type="synonym">secF</name>
    <name evidence="15" type="ORF">GCM10023092_23900</name>
</gene>
<accession>A0ABP8MYW9</accession>
<keyword evidence="5 9" id="KW-0653">Protein transport</keyword>
<feature type="transmembrane region" description="Helical" evidence="9">
    <location>
        <begin position="965"/>
        <end position="983"/>
    </location>
</feature>
<comment type="function">
    <text evidence="9">Part of the Sec protein translocase complex. Interacts with the SecYEG preprotein conducting channel. SecDF uses the proton motive force (PMF) to complete protein translocation after the ATP-dependent function of SecA.</text>
</comment>
<feature type="transmembrane region" description="Helical" evidence="9">
    <location>
        <begin position="854"/>
        <end position="872"/>
    </location>
</feature>
<keyword evidence="7 9" id="KW-0811">Translocation</keyword>
<feature type="transmembrane region" description="Helical" evidence="9">
    <location>
        <begin position="721"/>
        <end position="741"/>
    </location>
</feature>
<feature type="transmembrane region" description="Helical" evidence="9">
    <location>
        <begin position="989"/>
        <end position="1013"/>
    </location>
</feature>
<dbReference type="InterPro" id="IPR005665">
    <property type="entry name" value="SecF_bac"/>
</dbReference>
<feature type="compositionally biased region" description="Low complexity" evidence="11">
    <location>
        <begin position="301"/>
        <end position="327"/>
    </location>
</feature>
<dbReference type="InterPro" id="IPR005791">
    <property type="entry name" value="SecD"/>
</dbReference>
<keyword evidence="6 9" id="KW-1133">Transmembrane helix</keyword>
<evidence type="ECO:0000313" key="16">
    <source>
        <dbReference type="Proteomes" id="UP001501410"/>
    </source>
</evidence>
<evidence type="ECO:0000256" key="1">
    <source>
        <dbReference type="ARBA" id="ARBA00004651"/>
    </source>
</evidence>
<comment type="caution">
    <text evidence="9">Lacks conserved residue(s) required for the propagation of feature annotation.</text>
</comment>
<evidence type="ECO:0000256" key="3">
    <source>
        <dbReference type="ARBA" id="ARBA00022475"/>
    </source>
</evidence>
<dbReference type="InterPro" id="IPR022813">
    <property type="entry name" value="SecD/SecF_arch_bac"/>
</dbReference>
<dbReference type="InterPro" id="IPR055344">
    <property type="entry name" value="SecD_SecF_C_bact"/>
</dbReference>
<evidence type="ECO:0000256" key="7">
    <source>
        <dbReference type="ARBA" id="ARBA00023010"/>
    </source>
</evidence>
<protein>
    <recommendedName>
        <fullName evidence="9 10">Multifunctional fusion protein</fullName>
    </recommendedName>
    <domain>
        <recommendedName>
            <fullName evidence="9">Protein translocase subunit SecD</fullName>
        </recommendedName>
    </domain>
    <domain>
        <recommendedName>
            <fullName evidence="10">Protein-export membrane protein SecF</fullName>
        </recommendedName>
    </domain>
</protein>
<organism evidence="15 16">
    <name type="scientific">Rurimicrobium arvi</name>
    <dbReference type="NCBI Taxonomy" id="2049916"/>
    <lineage>
        <taxon>Bacteria</taxon>
        <taxon>Pseudomonadati</taxon>
        <taxon>Bacteroidota</taxon>
        <taxon>Chitinophagia</taxon>
        <taxon>Chitinophagales</taxon>
        <taxon>Chitinophagaceae</taxon>
        <taxon>Rurimicrobium</taxon>
    </lineage>
</organism>
<dbReference type="PANTHER" id="PTHR30081:SF1">
    <property type="entry name" value="PROTEIN TRANSLOCASE SUBUNIT SECD"/>
    <property type="match status" value="1"/>
</dbReference>
<evidence type="ECO:0000259" key="12">
    <source>
        <dbReference type="Pfam" id="PF02355"/>
    </source>
</evidence>
<dbReference type="Pfam" id="PF22599">
    <property type="entry name" value="SecDF_P1_head"/>
    <property type="match status" value="1"/>
</dbReference>
<evidence type="ECO:0000259" key="14">
    <source>
        <dbReference type="Pfam" id="PF22599"/>
    </source>
</evidence>
<keyword evidence="8 9" id="KW-0472">Membrane</keyword>
<dbReference type="Gene3D" id="3.30.1360.200">
    <property type="match status" value="1"/>
</dbReference>
<dbReference type="PANTHER" id="PTHR30081">
    <property type="entry name" value="PROTEIN-EXPORT MEMBRANE PROTEIN SEC"/>
    <property type="match status" value="1"/>
</dbReference>
<feature type="region of interest" description="Disordered" evidence="11">
    <location>
        <begin position="301"/>
        <end position="339"/>
    </location>
</feature>
<dbReference type="Pfam" id="PF02355">
    <property type="entry name" value="SecD_SecF_C"/>
    <property type="match status" value="2"/>
</dbReference>
<dbReference type="InterPro" id="IPR048634">
    <property type="entry name" value="SecD_SecF_C"/>
</dbReference>
<keyword evidence="2 9" id="KW-0813">Transport</keyword>
<dbReference type="NCBIfam" id="NF009585">
    <property type="entry name" value="PRK13024.1-5"/>
    <property type="match status" value="1"/>
</dbReference>
<dbReference type="InterPro" id="IPR054384">
    <property type="entry name" value="SecDF_P1_head"/>
</dbReference>
<feature type="transmembrane region" description="Helical" evidence="9">
    <location>
        <begin position="879"/>
        <end position="901"/>
    </location>
</feature>
<feature type="transmembrane region" description="Helical" evidence="9">
    <location>
        <begin position="643"/>
        <end position="661"/>
    </location>
</feature>
<comment type="caution">
    <text evidence="15">The sequence shown here is derived from an EMBL/GenBank/DDBJ whole genome shotgun (WGS) entry which is preliminary data.</text>
</comment>
<reference evidence="16" key="1">
    <citation type="journal article" date="2019" name="Int. J. Syst. Evol. Microbiol.">
        <title>The Global Catalogue of Microorganisms (GCM) 10K type strain sequencing project: providing services to taxonomists for standard genome sequencing and annotation.</title>
        <authorList>
            <consortium name="The Broad Institute Genomics Platform"/>
            <consortium name="The Broad Institute Genome Sequencing Center for Infectious Disease"/>
            <person name="Wu L."/>
            <person name="Ma J."/>
        </authorList>
    </citation>
    <scope>NUCLEOTIDE SEQUENCE [LARGE SCALE GENOMIC DNA]</scope>
    <source>
        <strain evidence="16">JCM 31921</strain>
    </source>
</reference>
<feature type="domain" description="Protein export membrane protein SecD/SecF C-terminal" evidence="12">
    <location>
        <begin position="520"/>
        <end position="687"/>
    </location>
</feature>